<keyword evidence="4" id="KW-1133">Transmembrane helix</keyword>
<dbReference type="Gene3D" id="1.10.10.10">
    <property type="entry name" value="Winged helix-like DNA-binding domain superfamily/Winged helix DNA-binding domain"/>
    <property type="match status" value="1"/>
</dbReference>
<protein>
    <recommendedName>
        <fullName evidence="5">HTH luxR-type domain-containing protein</fullName>
    </recommendedName>
</protein>
<feature type="transmembrane region" description="Helical" evidence="4">
    <location>
        <begin position="38"/>
        <end position="59"/>
    </location>
</feature>
<sequence length="442" mass="48584">MPTHATKMFTLSTLLLIGWVEGLMMLHAPVPTHGASTLYPPGTWCVVVLVLATQIAWSAQNYAQVARDRQSMGWAGFIWVSGIVVVQIAFHLDLAAARILQLIACAPLLWLWIAKGDIAFLLCRRNVLVVWPATTLIAQTLTVISLHWPLVTELITMALMVSTTCLLVCSPPLQQISQSVQSRGVTLSIGWTQGTMLLVLGYAVSASIRVVPTDSLLSNVGLTILDAGGTIAIPVLLALLPEEYWRHFSGFFVAVLLIWELLAFARPAALWPQALLSLPVILAINAVLVSQAVVAMSVHSLPKSSWTPWLTPAIFVAGWAVERISGLHQHPTVLAIALLAIFLTSRVNPTSGKRASVPTVPVCLQNKDIYACLTPQERRIVGLLIDGYSNQDILKELYVSINTLKTHLKNIYRKTQTKNRRELVDRLTQSEPWGPPAHRRIR</sequence>
<feature type="transmembrane region" description="Helical" evidence="4">
    <location>
        <begin position="216"/>
        <end position="239"/>
    </location>
</feature>
<feature type="transmembrane region" description="Helical" evidence="4">
    <location>
        <begin position="96"/>
        <end position="114"/>
    </location>
</feature>
<feature type="transmembrane region" description="Helical" evidence="4">
    <location>
        <begin position="126"/>
        <end position="148"/>
    </location>
</feature>
<name>A0A2T2WP04_9FIRM</name>
<evidence type="ECO:0000259" key="5">
    <source>
        <dbReference type="PROSITE" id="PS50043"/>
    </source>
</evidence>
<dbReference type="SUPFAM" id="SSF46894">
    <property type="entry name" value="C-terminal effector domain of the bipartite response regulators"/>
    <property type="match status" value="1"/>
</dbReference>
<keyword evidence="2" id="KW-0238">DNA-binding</keyword>
<dbReference type="PANTHER" id="PTHR44688:SF16">
    <property type="entry name" value="DNA-BINDING TRANSCRIPTIONAL ACTIVATOR DEVR_DOSR"/>
    <property type="match status" value="1"/>
</dbReference>
<dbReference type="EMBL" id="PXYV01000002">
    <property type="protein sequence ID" value="PSR23967.1"/>
    <property type="molecule type" value="Genomic_DNA"/>
</dbReference>
<evidence type="ECO:0000313" key="7">
    <source>
        <dbReference type="Proteomes" id="UP000241848"/>
    </source>
</evidence>
<dbReference type="Proteomes" id="UP000241848">
    <property type="component" value="Unassembled WGS sequence"/>
</dbReference>
<feature type="transmembrane region" description="Helical" evidence="4">
    <location>
        <begin position="327"/>
        <end position="344"/>
    </location>
</feature>
<dbReference type="AlphaFoldDB" id="A0A2T2WP04"/>
<dbReference type="PANTHER" id="PTHR44688">
    <property type="entry name" value="DNA-BINDING TRANSCRIPTIONAL ACTIVATOR DEVR_DOSR"/>
    <property type="match status" value="1"/>
</dbReference>
<dbReference type="Pfam" id="PF00196">
    <property type="entry name" value="GerE"/>
    <property type="match status" value="1"/>
</dbReference>
<dbReference type="InterPro" id="IPR036388">
    <property type="entry name" value="WH-like_DNA-bd_sf"/>
</dbReference>
<keyword evidence="4" id="KW-0472">Membrane</keyword>
<evidence type="ECO:0000256" key="2">
    <source>
        <dbReference type="ARBA" id="ARBA00023125"/>
    </source>
</evidence>
<proteinExistence type="predicted"/>
<keyword evidence="3" id="KW-0804">Transcription</keyword>
<dbReference type="PROSITE" id="PS50043">
    <property type="entry name" value="HTH_LUXR_2"/>
    <property type="match status" value="1"/>
</dbReference>
<dbReference type="InterPro" id="IPR000792">
    <property type="entry name" value="Tscrpt_reg_LuxR_C"/>
</dbReference>
<dbReference type="CDD" id="cd06170">
    <property type="entry name" value="LuxR_C_like"/>
    <property type="match status" value="1"/>
</dbReference>
<feature type="transmembrane region" description="Helical" evidence="4">
    <location>
        <begin position="251"/>
        <end position="269"/>
    </location>
</feature>
<dbReference type="SMART" id="SM00421">
    <property type="entry name" value="HTH_LUXR"/>
    <property type="match status" value="1"/>
</dbReference>
<accession>A0A2T2WP04</accession>
<comment type="caution">
    <text evidence="6">The sequence shown here is derived from an EMBL/GenBank/DDBJ whole genome shotgun (WGS) entry which is preliminary data.</text>
</comment>
<dbReference type="PRINTS" id="PR00038">
    <property type="entry name" value="HTHLUXR"/>
</dbReference>
<organism evidence="6 7">
    <name type="scientific">Sulfobacillus acidophilus</name>
    <dbReference type="NCBI Taxonomy" id="53633"/>
    <lineage>
        <taxon>Bacteria</taxon>
        <taxon>Bacillati</taxon>
        <taxon>Bacillota</taxon>
        <taxon>Clostridia</taxon>
        <taxon>Eubacteriales</taxon>
        <taxon>Clostridiales Family XVII. Incertae Sedis</taxon>
        <taxon>Sulfobacillus</taxon>
    </lineage>
</organism>
<dbReference type="GO" id="GO:0006355">
    <property type="term" value="P:regulation of DNA-templated transcription"/>
    <property type="evidence" value="ECO:0007669"/>
    <property type="project" value="InterPro"/>
</dbReference>
<feature type="domain" description="HTH luxR-type" evidence="5">
    <location>
        <begin position="366"/>
        <end position="431"/>
    </location>
</feature>
<evidence type="ECO:0000256" key="1">
    <source>
        <dbReference type="ARBA" id="ARBA00023015"/>
    </source>
</evidence>
<dbReference type="GO" id="GO:0003677">
    <property type="term" value="F:DNA binding"/>
    <property type="evidence" value="ECO:0007669"/>
    <property type="project" value="UniProtKB-KW"/>
</dbReference>
<evidence type="ECO:0000313" key="6">
    <source>
        <dbReference type="EMBL" id="PSR23967.1"/>
    </source>
</evidence>
<feature type="transmembrane region" description="Helical" evidence="4">
    <location>
        <begin position="275"/>
        <end position="298"/>
    </location>
</feature>
<gene>
    <name evidence="6" type="ORF">C7B45_01390</name>
</gene>
<dbReference type="InterPro" id="IPR016032">
    <property type="entry name" value="Sig_transdc_resp-reg_C-effctor"/>
</dbReference>
<evidence type="ECO:0000256" key="3">
    <source>
        <dbReference type="ARBA" id="ARBA00023163"/>
    </source>
</evidence>
<reference evidence="6 7" key="1">
    <citation type="journal article" date="2014" name="BMC Genomics">
        <title>Comparison of environmental and isolate Sulfobacillus genomes reveals diverse carbon, sulfur, nitrogen, and hydrogen metabolisms.</title>
        <authorList>
            <person name="Justice N.B."/>
            <person name="Norman A."/>
            <person name="Brown C.T."/>
            <person name="Singh A."/>
            <person name="Thomas B.C."/>
            <person name="Banfield J.F."/>
        </authorList>
    </citation>
    <scope>NUCLEOTIDE SEQUENCE [LARGE SCALE GENOMIC DNA]</scope>
    <source>
        <strain evidence="6">AMDSBA3</strain>
    </source>
</reference>
<keyword evidence="1" id="KW-0805">Transcription regulation</keyword>
<feature type="transmembrane region" description="Helical" evidence="4">
    <location>
        <begin position="185"/>
        <end position="204"/>
    </location>
</feature>
<evidence type="ECO:0000256" key="4">
    <source>
        <dbReference type="SAM" id="Phobius"/>
    </source>
</evidence>
<keyword evidence="4" id="KW-0812">Transmembrane</keyword>
<feature type="transmembrane region" description="Helical" evidence="4">
    <location>
        <begin position="71"/>
        <end position="90"/>
    </location>
</feature>